<gene>
    <name evidence="3" type="ORF">FFLO_01025</name>
</gene>
<feature type="compositionally biased region" description="Low complexity" evidence="1">
    <location>
        <begin position="51"/>
        <end position="60"/>
    </location>
</feature>
<comment type="caution">
    <text evidence="3">The sequence shown here is derived from an EMBL/GenBank/DDBJ whole genome shotgun (WGS) entry which is preliminary data.</text>
</comment>
<feature type="region of interest" description="Disordered" evidence="1">
    <location>
        <begin position="51"/>
        <end position="70"/>
    </location>
</feature>
<dbReference type="AlphaFoldDB" id="A0A8K0NT27"/>
<evidence type="ECO:0000256" key="1">
    <source>
        <dbReference type="SAM" id="MobiDB-lite"/>
    </source>
</evidence>
<evidence type="ECO:0000313" key="4">
    <source>
        <dbReference type="Proteomes" id="UP000812966"/>
    </source>
</evidence>
<dbReference type="EMBL" id="JABELV010000012">
    <property type="protein sequence ID" value="KAG7571061.1"/>
    <property type="molecule type" value="Genomic_DNA"/>
</dbReference>
<proteinExistence type="predicted"/>
<protein>
    <recommendedName>
        <fullName evidence="2">Cupin type-1 domain-containing protein</fullName>
    </recommendedName>
</protein>
<organism evidence="3 4">
    <name type="scientific">Filobasidium floriforme</name>
    <dbReference type="NCBI Taxonomy" id="5210"/>
    <lineage>
        <taxon>Eukaryota</taxon>
        <taxon>Fungi</taxon>
        <taxon>Dikarya</taxon>
        <taxon>Basidiomycota</taxon>
        <taxon>Agaricomycotina</taxon>
        <taxon>Tremellomycetes</taxon>
        <taxon>Filobasidiales</taxon>
        <taxon>Filobasidiaceae</taxon>
        <taxon>Filobasidium</taxon>
    </lineage>
</organism>
<accession>A0A8K0NT27</accession>
<dbReference type="Gene3D" id="2.60.120.10">
    <property type="entry name" value="Jelly Rolls"/>
    <property type="match status" value="1"/>
</dbReference>
<dbReference type="InterPro" id="IPR047121">
    <property type="entry name" value="YjiB-like"/>
</dbReference>
<dbReference type="InterPro" id="IPR014710">
    <property type="entry name" value="RmlC-like_jellyroll"/>
</dbReference>
<feature type="domain" description="Cupin type-1" evidence="2">
    <location>
        <begin position="99"/>
        <end position="158"/>
    </location>
</feature>
<dbReference type="PANTHER" id="PTHR36448">
    <property type="entry name" value="BLR7373 PROTEIN"/>
    <property type="match status" value="1"/>
</dbReference>
<evidence type="ECO:0000259" key="2">
    <source>
        <dbReference type="Pfam" id="PF00190"/>
    </source>
</evidence>
<dbReference type="PANTHER" id="PTHR36448:SF3">
    <property type="entry name" value="CUPIN TYPE-2 DOMAIN-CONTAINING PROTEIN"/>
    <property type="match status" value="1"/>
</dbReference>
<dbReference type="InterPro" id="IPR006045">
    <property type="entry name" value="Cupin_1"/>
</dbReference>
<sequence>MQASHMHLIVTPLSQLRVSRYHIPAYRGFPNTSIHPERPLMVYHNCLTATSSSSSTSSTETLRKETMKTTTTREMATAVESHLSQIDAVRPAWRYTMYRQHHYHSNTNEVLCVVSHRGAELCFGGSNDSNESGNEDKVVVVKVGRGDVIVVPAGVGHALLRELDDVEDGDGDEGKFEMVGSYPVGAEGWDMCVGDEKEKRGTEWDSVRKVGWFSRDPIYGDEGPVLEAA</sequence>
<dbReference type="CDD" id="cd02219">
    <property type="entry name" value="cupin_YjlB-like"/>
    <property type="match status" value="1"/>
</dbReference>
<reference evidence="3" key="1">
    <citation type="submission" date="2020-04" db="EMBL/GenBank/DDBJ databases">
        <title>Analysis of mating type loci in Filobasidium floriforme.</title>
        <authorList>
            <person name="Nowrousian M."/>
        </authorList>
    </citation>
    <scope>NUCLEOTIDE SEQUENCE</scope>
    <source>
        <strain evidence="3">CBS 6242</strain>
    </source>
</reference>
<dbReference type="Proteomes" id="UP000812966">
    <property type="component" value="Unassembled WGS sequence"/>
</dbReference>
<dbReference type="Pfam" id="PF00190">
    <property type="entry name" value="Cupin_1"/>
    <property type="match status" value="1"/>
</dbReference>
<dbReference type="SUPFAM" id="SSF51182">
    <property type="entry name" value="RmlC-like cupins"/>
    <property type="match status" value="1"/>
</dbReference>
<keyword evidence="4" id="KW-1185">Reference proteome</keyword>
<name>A0A8K0NT27_9TREE</name>
<evidence type="ECO:0000313" key="3">
    <source>
        <dbReference type="EMBL" id="KAG7571061.1"/>
    </source>
</evidence>
<dbReference type="InterPro" id="IPR011051">
    <property type="entry name" value="RmlC_Cupin_sf"/>
</dbReference>